<dbReference type="PANTHER" id="PTHR31435:SF10">
    <property type="entry name" value="BSR4717 PROTEIN"/>
    <property type="match status" value="1"/>
</dbReference>
<keyword evidence="3" id="KW-1185">Reference proteome</keyword>
<sequence length="94" mass="10635">MEVKHNDNGKKGMFYVEIDGKREAEMTYSHANPDKIIIDHTEVSEVLKGQGVGYKLVDAAVEYLRVNNLKVIPLCTFAHAVFKKKHDEYADVLA</sequence>
<proteinExistence type="predicted"/>
<dbReference type="SUPFAM" id="SSF55729">
    <property type="entry name" value="Acyl-CoA N-acyltransferases (Nat)"/>
    <property type="match status" value="1"/>
</dbReference>
<dbReference type="PANTHER" id="PTHR31435">
    <property type="entry name" value="PROTEIN NATD1"/>
    <property type="match status" value="1"/>
</dbReference>
<dbReference type="EMBL" id="CP155618">
    <property type="protein sequence ID" value="XBL14197.1"/>
    <property type="molecule type" value="Genomic_DNA"/>
</dbReference>
<dbReference type="PROSITE" id="PS51729">
    <property type="entry name" value="GNAT_YJDJ"/>
    <property type="match status" value="1"/>
</dbReference>
<dbReference type="Proteomes" id="UP001224325">
    <property type="component" value="Chromosome"/>
</dbReference>
<keyword evidence="2" id="KW-0012">Acyltransferase</keyword>
<dbReference type="GO" id="GO:0016746">
    <property type="term" value="F:acyltransferase activity"/>
    <property type="evidence" value="ECO:0007669"/>
    <property type="project" value="UniProtKB-KW"/>
</dbReference>
<dbReference type="InterPro" id="IPR016181">
    <property type="entry name" value="Acyl_CoA_acyltransferase"/>
</dbReference>
<dbReference type="AlphaFoldDB" id="A0AAU7EGM6"/>
<evidence type="ECO:0000259" key="1">
    <source>
        <dbReference type="PROSITE" id="PS51729"/>
    </source>
</evidence>
<gene>
    <name evidence="2" type="ORF">QLS71_018015</name>
</gene>
<dbReference type="RefSeq" id="WP_308993592.1">
    <property type="nucleotide sequence ID" value="NZ_CP155618.1"/>
</dbReference>
<evidence type="ECO:0000313" key="3">
    <source>
        <dbReference type="Proteomes" id="UP001224325"/>
    </source>
</evidence>
<accession>A0AAU7EGM6</accession>
<dbReference type="Gene3D" id="3.40.630.30">
    <property type="match status" value="1"/>
</dbReference>
<protein>
    <submittedName>
        <fullName evidence="2">GNAT family N-acetyltransferase</fullName>
        <ecNumber evidence="2">2.3.1.-</ecNumber>
    </submittedName>
</protein>
<organism evidence="2 3">
    <name type="scientific">Mariniflexile litorale</name>
    <dbReference type="NCBI Taxonomy" id="3045158"/>
    <lineage>
        <taxon>Bacteria</taxon>
        <taxon>Pseudomonadati</taxon>
        <taxon>Bacteroidota</taxon>
        <taxon>Flavobacteriia</taxon>
        <taxon>Flavobacteriales</taxon>
        <taxon>Flavobacteriaceae</taxon>
        <taxon>Mariniflexile</taxon>
    </lineage>
</organism>
<dbReference type="InterPro" id="IPR045057">
    <property type="entry name" value="Gcn5-rel_NAT"/>
</dbReference>
<keyword evidence="2" id="KW-0808">Transferase</keyword>
<reference evidence="2" key="1">
    <citation type="submission" date="2024-04" db="EMBL/GenBank/DDBJ databases">
        <title>Mariniflexile litorale, isolated from the shallow sediments of the Sea of Japan.</title>
        <authorList>
            <person name="Romanenko L."/>
            <person name="Isaeva M."/>
        </authorList>
    </citation>
    <scope>NUCLEOTIDE SEQUENCE [LARGE SCALE GENOMIC DNA]</scope>
    <source>
        <strain evidence="2">KMM 9835</strain>
    </source>
</reference>
<name>A0AAU7EGM6_9FLAO</name>
<dbReference type="InterPro" id="IPR031165">
    <property type="entry name" value="GNAT_YJDJ"/>
</dbReference>
<dbReference type="Pfam" id="PF14542">
    <property type="entry name" value="Acetyltransf_CG"/>
    <property type="match status" value="1"/>
</dbReference>
<dbReference type="KEGG" id="mlil:QLS71_018015"/>
<dbReference type="EC" id="2.3.1.-" evidence="2"/>
<feature type="domain" description="N-acetyltransferase" evidence="1">
    <location>
        <begin position="6"/>
        <end position="94"/>
    </location>
</feature>
<evidence type="ECO:0000313" key="2">
    <source>
        <dbReference type="EMBL" id="XBL14197.1"/>
    </source>
</evidence>